<dbReference type="RefSeq" id="WP_120647625.1">
    <property type="nucleotide sequence ID" value="NZ_RAWB01000586.1"/>
</dbReference>
<dbReference type="Proteomes" id="UP000272888">
    <property type="component" value="Unassembled WGS sequence"/>
</dbReference>
<proteinExistence type="predicted"/>
<keyword evidence="2" id="KW-1185">Reference proteome</keyword>
<sequence length="125" mass="13560">MSMDTASLLDRLYQLRTRARTPEEQEALDVAADGLSFILSLGKLHAFEDYRERLGSNAAPVPLCSFDTREAAEAWLTAHPEPPHGAAVAVGGTLYTVAYVRQSGHRALLRLPMHGELDGDGSPES</sequence>
<name>A0A3A8NKS7_9BACT</name>
<organism evidence="1 2">
    <name type="scientific">Corallococcus llansteffanensis</name>
    <dbReference type="NCBI Taxonomy" id="2316731"/>
    <lineage>
        <taxon>Bacteria</taxon>
        <taxon>Pseudomonadati</taxon>
        <taxon>Myxococcota</taxon>
        <taxon>Myxococcia</taxon>
        <taxon>Myxococcales</taxon>
        <taxon>Cystobacterineae</taxon>
        <taxon>Myxococcaceae</taxon>
        <taxon>Corallococcus</taxon>
    </lineage>
</organism>
<protein>
    <submittedName>
        <fullName evidence="1">Uncharacterized protein</fullName>
    </submittedName>
</protein>
<comment type="caution">
    <text evidence="1">The sequence shown here is derived from an EMBL/GenBank/DDBJ whole genome shotgun (WGS) entry which is preliminary data.</text>
</comment>
<evidence type="ECO:0000313" key="2">
    <source>
        <dbReference type="Proteomes" id="UP000272888"/>
    </source>
</evidence>
<evidence type="ECO:0000313" key="1">
    <source>
        <dbReference type="EMBL" id="RKH45006.1"/>
    </source>
</evidence>
<accession>A0A3A8NKS7</accession>
<gene>
    <name evidence="1" type="ORF">D7V93_35780</name>
</gene>
<reference evidence="2" key="1">
    <citation type="submission" date="2018-09" db="EMBL/GenBank/DDBJ databases">
        <authorList>
            <person name="Livingstone P.G."/>
            <person name="Whitworth D.E."/>
        </authorList>
    </citation>
    <scope>NUCLEOTIDE SEQUENCE [LARGE SCALE GENOMIC DNA]</scope>
    <source>
        <strain evidence="2">CA051B</strain>
    </source>
</reference>
<dbReference type="AlphaFoldDB" id="A0A3A8NKS7"/>
<dbReference type="EMBL" id="RAWB01000586">
    <property type="protein sequence ID" value="RKH45006.1"/>
    <property type="molecule type" value="Genomic_DNA"/>
</dbReference>